<evidence type="ECO:0000313" key="2">
    <source>
        <dbReference type="EMBL" id="KWV50483.1"/>
    </source>
</evidence>
<proteinExistence type="predicted"/>
<dbReference type="OrthoDB" id="8255887at2"/>
<accession>A0A109JK09</accession>
<dbReference type="Proteomes" id="UP000057737">
    <property type="component" value="Unassembled WGS sequence"/>
</dbReference>
<sequence>MQGAAISRMIRKKFFYTVEAAGEPLGLSRAQSYRAVALRQIPVERHGRFLLVPKRKWDAEVKRLLRGPSPTKRRRPRKAAPGAEASA</sequence>
<feature type="region of interest" description="Disordered" evidence="1">
    <location>
        <begin position="64"/>
        <end position="87"/>
    </location>
</feature>
<gene>
    <name evidence="2" type="ORF">AS156_14250</name>
</gene>
<dbReference type="RefSeq" id="WP_066511669.1">
    <property type="nucleotide sequence ID" value="NZ_LNCU01000095.1"/>
</dbReference>
<keyword evidence="3" id="KW-1185">Reference proteome</keyword>
<reference evidence="2 3" key="1">
    <citation type="submission" date="2015-11" db="EMBL/GenBank/DDBJ databases">
        <title>Draft Genome Sequence of the Strain BR 10303 (Bradyrhizobium sp.) isolated from nodules of Centrolobium paraense.</title>
        <authorList>
            <person name="Zelli J.E."/>
            <person name="Simoes-Araujo J.L."/>
            <person name="Barauna A.C."/>
            <person name="Silva K."/>
        </authorList>
    </citation>
    <scope>NUCLEOTIDE SEQUENCE [LARGE SCALE GENOMIC DNA]</scope>
    <source>
        <strain evidence="2 3">BR 10303</strain>
    </source>
</reference>
<organism evidence="2 3">
    <name type="scientific">Bradyrhizobium macuxiense</name>
    <dbReference type="NCBI Taxonomy" id="1755647"/>
    <lineage>
        <taxon>Bacteria</taxon>
        <taxon>Pseudomonadati</taxon>
        <taxon>Pseudomonadota</taxon>
        <taxon>Alphaproteobacteria</taxon>
        <taxon>Hyphomicrobiales</taxon>
        <taxon>Nitrobacteraceae</taxon>
        <taxon>Bradyrhizobium</taxon>
    </lineage>
</organism>
<evidence type="ECO:0000313" key="3">
    <source>
        <dbReference type="Proteomes" id="UP000057737"/>
    </source>
</evidence>
<dbReference type="AlphaFoldDB" id="A0A109JK09"/>
<name>A0A109JK09_9BRAD</name>
<dbReference type="EMBL" id="LNCU01000095">
    <property type="protein sequence ID" value="KWV50483.1"/>
    <property type="molecule type" value="Genomic_DNA"/>
</dbReference>
<evidence type="ECO:0000256" key="1">
    <source>
        <dbReference type="SAM" id="MobiDB-lite"/>
    </source>
</evidence>
<protein>
    <submittedName>
        <fullName evidence="2">Uncharacterized protein</fullName>
    </submittedName>
</protein>
<comment type="caution">
    <text evidence="2">The sequence shown here is derived from an EMBL/GenBank/DDBJ whole genome shotgun (WGS) entry which is preliminary data.</text>
</comment>